<dbReference type="Proteomes" id="UP001168579">
    <property type="component" value="Unassembled WGS sequence"/>
</dbReference>
<proteinExistence type="predicted"/>
<dbReference type="PROSITE" id="PS51257">
    <property type="entry name" value="PROKAR_LIPOPROTEIN"/>
    <property type="match status" value="1"/>
</dbReference>
<dbReference type="RefSeq" id="WP_304436553.1">
    <property type="nucleotide sequence ID" value="NZ_JAUKUC010000001.1"/>
</dbReference>
<gene>
    <name evidence="1" type="ORF">Q2T41_13865</name>
</gene>
<organism evidence="1 2">
    <name type="scientific">Maribacter confluentis</name>
    <dbReference type="NCBI Taxonomy" id="1656093"/>
    <lineage>
        <taxon>Bacteria</taxon>
        <taxon>Pseudomonadati</taxon>
        <taxon>Bacteroidota</taxon>
        <taxon>Flavobacteriia</taxon>
        <taxon>Flavobacteriales</taxon>
        <taxon>Flavobacteriaceae</taxon>
        <taxon>Maribacter</taxon>
    </lineage>
</organism>
<evidence type="ECO:0000313" key="1">
    <source>
        <dbReference type="EMBL" id="MDO1513745.1"/>
    </source>
</evidence>
<reference evidence="1" key="2">
    <citation type="submission" date="2023-06" db="EMBL/GenBank/DDBJ databases">
        <authorList>
            <person name="Lucena T."/>
            <person name="Sun Q."/>
        </authorList>
    </citation>
    <scope>NUCLEOTIDE SEQUENCE</scope>
    <source>
        <strain evidence="1">CECT 8869</strain>
    </source>
</reference>
<dbReference type="EMBL" id="JAUKUC010000001">
    <property type="protein sequence ID" value="MDO1513745.1"/>
    <property type="molecule type" value="Genomic_DNA"/>
</dbReference>
<comment type="caution">
    <text evidence="1">The sequence shown here is derived from an EMBL/GenBank/DDBJ whole genome shotgun (WGS) entry which is preliminary data.</text>
</comment>
<sequence>MKISYPIMLFAVCSFFVSCKETTKPNTEEPKTEVQKEKTISIPKAWVSARVAKAKQQLATTEAGKVIWNAMEAHGGLDTWYANGPISFRFNYQPQDGKTVRDSYQTVDTWSNRAVHTSTTDSTARFGWTGEKAWVKAKDSTAFAYDTKFWALTPLYFIGHPFILNGEGVNLELLKPETFKGVEYHVVKVTFDAGIGDAPDDYYILYIGKDSNKVAVMRYIVSYPEYFKDGGHAPEKFTEFIGEQEVDGIILPGGFKTYWTTEVGKPGTYITKIDFSDVSFESDLPINFFDVPVDAKILN</sequence>
<evidence type="ECO:0000313" key="2">
    <source>
        <dbReference type="Proteomes" id="UP001168579"/>
    </source>
</evidence>
<name>A0ABT8RSQ9_9FLAO</name>
<keyword evidence="2" id="KW-1185">Reference proteome</keyword>
<protein>
    <submittedName>
        <fullName evidence="1">Uncharacterized protein</fullName>
    </submittedName>
</protein>
<reference evidence="1" key="1">
    <citation type="journal article" date="2014" name="Int. J. Syst. Evol. Microbiol.">
        <title>Complete genome of a new Firmicutes species belonging to the dominant human colonic microbiota ('Ruminococcus bicirculans') reveals two chromosomes and a selective capacity to utilize plant glucans.</title>
        <authorList>
            <consortium name="NISC Comparative Sequencing Program"/>
            <person name="Wegmann U."/>
            <person name="Louis P."/>
            <person name="Goesmann A."/>
            <person name="Henrissat B."/>
            <person name="Duncan S.H."/>
            <person name="Flint H.J."/>
        </authorList>
    </citation>
    <scope>NUCLEOTIDE SEQUENCE</scope>
    <source>
        <strain evidence="1">CECT 8869</strain>
    </source>
</reference>
<accession>A0ABT8RSQ9</accession>